<reference evidence="1" key="1">
    <citation type="submission" date="2020-03" db="EMBL/GenBank/DDBJ databases">
        <title>Molecular networking-based the target discovery of potent antiproliferative macrolactams: 5/6/7/16 polycyclic ansamycins and glycosylated trienomycin from Streptomyces cacaoi subsp. asoensis.</title>
        <authorList>
            <person name="Liu L.-L."/>
        </authorList>
    </citation>
    <scope>NUCLEOTIDE SEQUENCE [LARGE SCALE GENOMIC DNA]</scope>
    <source>
        <strain evidence="1">H2S5</strain>
    </source>
</reference>
<evidence type="ECO:0000313" key="2">
    <source>
        <dbReference type="Proteomes" id="UP000502665"/>
    </source>
</evidence>
<dbReference type="AlphaFoldDB" id="A0A6M4WWD7"/>
<dbReference type="Gene3D" id="3.30.70.1280">
    <property type="entry name" value="SP0830-like domains"/>
    <property type="match status" value="1"/>
</dbReference>
<evidence type="ECO:0000313" key="1">
    <source>
        <dbReference type="EMBL" id="QJT04834.1"/>
    </source>
</evidence>
<dbReference type="InterPro" id="IPR012545">
    <property type="entry name" value="DUF1697"/>
</dbReference>
<dbReference type="Proteomes" id="UP000502665">
    <property type="component" value="Chromosome"/>
</dbReference>
<sequence>MTTTYAALLRGINVGGSRKVPMAELRTLLEGLGLGDARTHLQSGQAVFSSGHGDEESLAAELTAAIERHFGFAVGVIVRDHAYLKAVADACPFPAAELEGKQLHATYFSTPVDAERYAGIDQAAHLPEEFRLGDRVLYLYAPEGLGRSKLAEQLSRPRLNKGLIATTRNWNTVVKLVEMTEA</sequence>
<dbReference type="PANTHER" id="PTHR36439:SF1">
    <property type="entry name" value="DUF1697 DOMAIN-CONTAINING PROTEIN"/>
    <property type="match status" value="1"/>
</dbReference>
<dbReference type="PANTHER" id="PTHR36439">
    <property type="entry name" value="BLL4334 PROTEIN"/>
    <property type="match status" value="1"/>
</dbReference>
<dbReference type="Pfam" id="PF08002">
    <property type="entry name" value="DUF1697"/>
    <property type="match status" value="1"/>
</dbReference>
<dbReference type="EMBL" id="CP049838">
    <property type="protein sequence ID" value="QJT04834.1"/>
    <property type="molecule type" value="Genomic_DNA"/>
</dbReference>
<name>A0A6M4WWD7_9ACTN</name>
<dbReference type="SUPFAM" id="SSF160379">
    <property type="entry name" value="SP0830-like"/>
    <property type="match status" value="1"/>
</dbReference>
<gene>
    <name evidence="1" type="ORF">G9272_34800</name>
</gene>
<proteinExistence type="predicted"/>
<accession>A0A6M4WWD7</accession>
<organism evidence="1 2">
    <name type="scientific">Streptomyces asoensis</name>
    <dbReference type="NCBI Taxonomy" id="249586"/>
    <lineage>
        <taxon>Bacteria</taxon>
        <taxon>Bacillati</taxon>
        <taxon>Actinomycetota</taxon>
        <taxon>Actinomycetes</taxon>
        <taxon>Kitasatosporales</taxon>
        <taxon>Streptomycetaceae</taxon>
        <taxon>Streptomyces</taxon>
    </lineage>
</organism>
<keyword evidence="2" id="KW-1185">Reference proteome</keyword>
<protein>
    <submittedName>
        <fullName evidence="1">DUF1697 domain-containing protein</fullName>
    </submittedName>
</protein>
<dbReference type="PIRSF" id="PIRSF008502">
    <property type="entry name" value="UCP008502"/>
    <property type="match status" value="1"/>
</dbReference>
<dbReference type="RefSeq" id="WP_171400158.1">
    <property type="nucleotide sequence ID" value="NZ_CP049838.1"/>
</dbReference>